<dbReference type="Gene3D" id="3.40.190.10">
    <property type="entry name" value="Periplasmic binding protein-like II"/>
    <property type="match status" value="1"/>
</dbReference>
<sequence>MCIKKCRSQMSRFLAVFFLAALAATLLISCAPESDPAKKDSALPGDGITVQPGRATWTTGFFSEALYSQGLKELGYDVKAPKDLSNPIFYQAVCQGDVDFWANGWYPLHKAQFPKDFDEKAKVAGRVIKAGALQGYLVSRAHAEKYAITSLDDFKRKDVKDAFDSDGDGKADLVACPPGWGCEKAIAFHLEQYGLTEHIHPIKAGYSAGMAGALAAYKAGKPIFFYTWTPNWTLFKLKPGQDVVWINVPKNIPRESEKEWADYMTQTGITGAVTDPLKMGFPANDVVVIANKKFLEKNPAAARLFEIMSLPLADIALQNNLMFGGEKSPEDIQRHVADWKALNMDKWNAWLDEAKKAAM</sequence>
<dbReference type="GO" id="GO:0043190">
    <property type="term" value="C:ATP-binding cassette (ABC) transporter complex"/>
    <property type="evidence" value="ECO:0007669"/>
    <property type="project" value="InterPro"/>
</dbReference>
<keyword evidence="1" id="KW-0732">Signal</keyword>
<feature type="chain" id="PRO_5019715712" evidence="1">
    <location>
        <begin position="24"/>
        <end position="359"/>
    </location>
</feature>
<reference evidence="3" key="1">
    <citation type="submission" date="2019-01" db="EMBL/GenBank/DDBJ databases">
        <authorList>
            <consortium name="Genoscope - CEA"/>
            <person name="William W."/>
        </authorList>
    </citation>
    <scope>NUCLEOTIDE SEQUENCE</scope>
    <source>
        <strain evidence="3">CR-1</strain>
    </source>
</reference>
<dbReference type="CDD" id="cd13638">
    <property type="entry name" value="PBP2_EcProx_like"/>
    <property type="match status" value="1"/>
</dbReference>
<accession>A0A484HG98</accession>
<evidence type="ECO:0000313" key="3">
    <source>
        <dbReference type="EMBL" id="VEN73519.1"/>
    </source>
</evidence>
<organism evidence="3">
    <name type="scientific">uncultured Desulfobacteraceae bacterium</name>
    <dbReference type="NCBI Taxonomy" id="218296"/>
    <lineage>
        <taxon>Bacteria</taxon>
        <taxon>Pseudomonadati</taxon>
        <taxon>Thermodesulfobacteriota</taxon>
        <taxon>Desulfobacteria</taxon>
        <taxon>Desulfobacterales</taxon>
        <taxon>Desulfobacteraceae</taxon>
        <taxon>environmental samples</taxon>
    </lineage>
</organism>
<dbReference type="Gene3D" id="3.40.190.100">
    <property type="entry name" value="Glycine betaine-binding periplasmic protein, domain 2"/>
    <property type="match status" value="1"/>
</dbReference>
<feature type="signal peptide" evidence="1">
    <location>
        <begin position="1"/>
        <end position="23"/>
    </location>
</feature>
<proteinExistence type="predicted"/>
<dbReference type="EMBL" id="CAACVI010000011">
    <property type="protein sequence ID" value="VEN73519.1"/>
    <property type="molecule type" value="Genomic_DNA"/>
</dbReference>
<dbReference type="NCBIfam" id="NF008334">
    <property type="entry name" value="PRK11119.1"/>
    <property type="match status" value="1"/>
</dbReference>
<dbReference type="AlphaFoldDB" id="A0A484HG98"/>
<evidence type="ECO:0000259" key="2">
    <source>
        <dbReference type="Pfam" id="PF04069"/>
    </source>
</evidence>
<feature type="domain" description="ABC-type glycine betaine transport system substrate-binding" evidence="2">
    <location>
        <begin position="49"/>
        <end position="332"/>
    </location>
</feature>
<dbReference type="InterPro" id="IPR007210">
    <property type="entry name" value="ABC_Gly_betaine_transp_sub-bd"/>
</dbReference>
<evidence type="ECO:0000256" key="1">
    <source>
        <dbReference type="SAM" id="SignalP"/>
    </source>
</evidence>
<protein>
    <submittedName>
        <fullName evidence="3">Glycine betaine transporter subunit periplasmic-binding component of ABC superfamily</fullName>
    </submittedName>
</protein>
<dbReference type="SUPFAM" id="SSF53850">
    <property type="entry name" value="Periplasmic binding protein-like II"/>
    <property type="match status" value="1"/>
</dbReference>
<gene>
    <name evidence="3" type="primary">proX</name>
    <name evidence="3" type="ORF">EPICR_190019</name>
</gene>
<dbReference type="GO" id="GO:0022857">
    <property type="term" value="F:transmembrane transporter activity"/>
    <property type="evidence" value="ECO:0007669"/>
    <property type="project" value="InterPro"/>
</dbReference>
<name>A0A484HG98_9BACT</name>
<dbReference type="PROSITE" id="PS51257">
    <property type="entry name" value="PROKAR_LIPOPROTEIN"/>
    <property type="match status" value="1"/>
</dbReference>
<dbReference type="Pfam" id="PF04069">
    <property type="entry name" value="OpuAC"/>
    <property type="match status" value="1"/>
</dbReference>